<dbReference type="Pfam" id="PF15927">
    <property type="entry name" value="Casc1_N"/>
    <property type="match status" value="1"/>
</dbReference>
<dbReference type="AlphaFoldDB" id="A0AAN9B3H6"/>
<sequence>MPKGKKPKKKLTKAEKDKLRKEEQERREQEEGECLTEEEKARIAEEEKRKKKEEKLLAVERQKLENEERKHRKLEMTELMEIIQNNKSTLQANEEQRRKESKWARYMRCDGSPDPTIQGEINTYINLRLENHERDDADDVFKDTQLDLALIAELNYLLADTPQEDLVDSQRQLYRETMGELQHLIQLKLDAASLHVLCDASKLQDPETSNLQYTLKNDYITLCVWGNLSKNPRIKSFEFPEAGFGFDIPRVLTLSGCAMRYLHTNFDHYSIYSKAYYPRLKKKEEEVVEEPEAPPADEEQPAEGEEVGEKKEVPENPDKDDTMIEAPDEDLLAALRNGGEPLEKEEEAKPEEEEAVIEEDFDDPKSPDPPEWEDFDEEDDVVDLRAYHVVGGVFCFDLLSLPPQPKVCKDWVITQMVAPPRLDPMDYVADPPVPPGQEKPKDKEDKRDEKPPINVTLNLTTDVMYLEEPQIARWDAKNQYWRTDGFSNFVFDEDNRTFKFSLSYFGTMCLLQDAHINMPFQSWEMRPHKTNACVITIIAAIVELEIEIKDGLCCLSQPSDKPEVAHIVKQWLAPRELIEQLRVAGLNVFPQEDSSKYVTIQNKNSMVTDRLYEQMGLVASTMAFSWSRWNSEVGEDSIVIQASEALRDEPLLEEDWGLFMVNKRRFIKLKMTEFDEEFSDELAVDVQIDFDVMAANIKIAFDHQGDLLSRFHRLSFKSNLYHYTRELMSETSKERIQESSIEFIDCVQQLLRATQVLTYA</sequence>
<feature type="region of interest" description="Disordered" evidence="2">
    <location>
        <begin position="286"/>
        <end position="325"/>
    </location>
</feature>
<feature type="compositionally biased region" description="Basic and acidic residues" evidence="2">
    <location>
        <begin position="12"/>
        <end position="29"/>
    </location>
</feature>
<accession>A0AAN9B3H6</accession>
<dbReference type="PRINTS" id="PR02043">
    <property type="entry name" value="CANCERSCCP1"/>
</dbReference>
<evidence type="ECO:0000313" key="5">
    <source>
        <dbReference type="Proteomes" id="UP001374579"/>
    </source>
</evidence>
<feature type="compositionally biased region" description="Acidic residues" evidence="2">
    <location>
        <begin position="286"/>
        <end position="306"/>
    </location>
</feature>
<feature type="region of interest" description="Disordered" evidence="2">
    <location>
        <begin position="340"/>
        <end position="375"/>
    </location>
</feature>
<dbReference type="EMBL" id="JBAMIC010000012">
    <property type="protein sequence ID" value="KAK7098172.1"/>
    <property type="molecule type" value="Genomic_DNA"/>
</dbReference>
<dbReference type="InterPro" id="IPR031826">
    <property type="entry name" value="IC97/Casc1_N"/>
</dbReference>
<dbReference type="PANTHER" id="PTHR20929:SF11">
    <property type="entry name" value="DYNEIN AXONEMAL INTERMEDIATE CHAIN 7"/>
    <property type="match status" value="1"/>
</dbReference>
<dbReference type="GO" id="GO:0008017">
    <property type="term" value="F:microtubule binding"/>
    <property type="evidence" value="ECO:0007669"/>
    <property type="project" value="TreeGrafter"/>
</dbReference>
<reference evidence="4 5" key="1">
    <citation type="submission" date="2024-02" db="EMBL/GenBank/DDBJ databases">
        <title>Chromosome-scale genome assembly of the rough periwinkle Littorina saxatilis.</title>
        <authorList>
            <person name="De Jode A."/>
            <person name="Faria R."/>
            <person name="Formenti G."/>
            <person name="Sims Y."/>
            <person name="Smith T.P."/>
            <person name="Tracey A."/>
            <person name="Wood J.M.D."/>
            <person name="Zagrodzka Z.B."/>
            <person name="Johannesson K."/>
            <person name="Butlin R.K."/>
            <person name="Leder E.H."/>
        </authorList>
    </citation>
    <scope>NUCLEOTIDE SEQUENCE [LARGE SCALE GENOMIC DNA]</scope>
    <source>
        <strain evidence="4">Snail1</strain>
        <tissue evidence="4">Muscle</tissue>
    </source>
</reference>
<evidence type="ECO:0000259" key="3">
    <source>
        <dbReference type="Pfam" id="PF15927"/>
    </source>
</evidence>
<name>A0AAN9B3H6_9CAEN</name>
<dbReference type="InterPro" id="IPR023247">
    <property type="entry name" value="IC97/Dnai7-like"/>
</dbReference>
<feature type="region of interest" description="Disordered" evidence="2">
    <location>
        <begin position="423"/>
        <end position="452"/>
    </location>
</feature>
<feature type="compositionally biased region" description="Basic residues" evidence="2">
    <location>
        <begin position="1"/>
        <end position="11"/>
    </location>
</feature>
<proteinExistence type="inferred from homology"/>
<feature type="region of interest" description="Disordered" evidence="2">
    <location>
        <begin position="1"/>
        <end position="54"/>
    </location>
</feature>
<gene>
    <name evidence="4" type="ORF">V1264_002527</name>
</gene>
<keyword evidence="5" id="KW-1185">Reference proteome</keyword>
<dbReference type="GO" id="GO:0048487">
    <property type="term" value="F:beta-tubulin binding"/>
    <property type="evidence" value="ECO:0007669"/>
    <property type="project" value="TreeGrafter"/>
</dbReference>
<comment type="similarity">
    <text evidence="1">Belongs to the DNAI7 family.</text>
</comment>
<comment type="caution">
    <text evidence="4">The sequence shown here is derived from an EMBL/GenBank/DDBJ whole genome shotgun (WGS) entry which is preliminary data.</text>
</comment>
<feature type="domain" description="IC97/Casc1 N-terminal" evidence="3">
    <location>
        <begin position="36"/>
        <end position="233"/>
    </location>
</feature>
<dbReference type="GO" id="GO:0005930">
    <property type="term" value="C:axoneme"/>
    <property type="evidence" value="ECO:0007669"/>
    <property type="project" value="TreeGrafter"/>
</dbReference>
<feature type="compositionally biased region" description="Acidic residues" evidence="2">
    <location>
        <begin position="343"/>
        <end position="362"/>
    </location>
</feature>
<organism evidence="4 5">
    <name type="scientific">Littorina saxatilis</name>
    <dbReference type="NCBI Taxonomy" id="31220"/>
    <lineage>
        <taxon>Eukaryota</taxon>
        <taxon>Metazoa</taxon>
        <taxon>Spiralia</taxon>
        <taxon>Lophotrochozoa</taxon>
        <taxon>Mollusca</taxon>
        <taxon>Gastropoda</taxon>
        <taxon>Caenogastropoda</taxon>
        <taxon>Littorinimorpha</taxon>
        <taxon>Littorinoidea</taxon>
        <taxon>Littorinidae</taxon>
        <taxon>Littorina</taxon>
    </lineage>
</organism>
<evidence type="ECO:0000256" key="2">
    <source>
        <dbReference type="SAM" id="MobiDB-lite"/>
    </source>
</evidence>
<feature type="compositionally biased region" description="Basic and acidic residues" evidence="2">
    <location>
        <begin position="307"/>
        <end position="322"/>
    </location>
</feature>
<dbReference type="PANTHER" id="PTHR20929">
    <property type="entry name" value="LUNG ADENOMA SUSCEPTIBILITY 1-RELATED"/>
    <property type="match status" value="1"/>
</dbReference>
<feature type="compositionally biased region" description="Basic and acidic residues" evidence="2">
    <location>
        <begin position="438"/>
        <end position="451"/>
    </location>
</feature>
<evidence type="ECO:0000256" key="1">
    <source>
        <dbReference type="ARBA" id="ARBA00024332"/>
    </source>
</evidence>
<protein>
    <recommendedName>
        <fullName evidence="3">IC97/Casc1 N-terminal domain-containing protein</fullName>
    </recommendedName>
</protein>
<dbReference type="Proteomes" id="UP001374579">
    <property type="component" value="Unassembled WGS sequence"/>
</dbReference>
<feature type="compositionally biased region" description="Basic and acidic residues" evidence="2">
    <location>
        <begin position="37"/>
        <end position="54"/>
    </location>
</feature>
<evidence type="ECO:0000313" key="4">
    <source>
        <dbReference type="EMBL" id="KAK7098172.1"/>
    </source>
</evidence>